<name>A0ABS0AAT4_9FLAO</name>
<accession>A0ABS0AAT4</accession>
<keyword evidence="3" id="KW-1185">Reference proteome</keyword>
<reference evidence="2 3" key="1">
    <citation type="submission" date="2020-11" db="EMBL/GenBank/DDBJ databases">
        <title>P. mediterranea TC4 genome.</title>
        <authorList>
            <person name="Molmeret M."/>
        </authorList>
    </citation>
    <scope>NUCLEOTIDE SEQUENCE [LARGE SCALE GENOMIC DNA]</scope>
    <source>
        <strain evidence="2 3">TC4</strain>
    </source>
</reference>
<evidence type="ECO:0000313" key="3">
    <source>
        <dbReference type="Proteomes" id="UP001194729"/>
    </source>
</evidence>
<gene>
    <name evidence="2" type="ORF">FNJ87_19840</name>
</gene>
<feature type="non-terminal residue" evidence="2">
    <location>
        <position position="100"/>
    </location>
</feature>
<sequence>MEIQRRYHQLMNSRENFSKNLSIAENRKLASLYGQLQDSYEQNLTEELKDTLDQKYQELRNQQAFSEIDMKKRREHWKTKLENQLVAELLELEKSKTKLT</sequence>
<evidence type="ECO:0000256" key="1">
    <source>
        <dbReference type="SAM" id="Coils"/>
    </source>
</evidence>
<organism evidence="2 3">
    <name type="scientific">Nonlabens mediterrranea</name>
    <dbReference type="NCBI Taxonomy" id="1419947"/>
    <lineage>
        <taxon>Bacteria</taxon>
        <taxon>Pseudomonadati</taxon>
        <taxon>Bacteroidota</taxon>
        <taxon>Flavobacteriia</taxon>
        <taxon>Flavobacteriales</taxon>
        <taxon>Flavobacteriaceae</taxon>
        <taxon>Nonlabens</taxon>
    </lineage>
</organism>
<keyword evidence="1" id="KW-0175">Coiled coil</keyword>
<evidence type="ECO:0000313" key="2">
    <source>
        <dbReference type="EMBL" id="MBF4986461.1"/>
    </source>
</evidence>
<feature type="coiled-coil region" evidence="1">
    <location>
        <begin position="42"/>
        <end position="98"/>
    </location>
</feature>
<dbReference type="Proteomes" id="UP001194729">
    <property type="component" value="Unassembled WGS sequence"/>
</dbReference>
<dbReference type="EMBL" id="JADKYU010001222">
    <property type="protein sequence ID" value="MBF4986461.1"/>
    <property type="molecule type" value="Genomic_DNA"/>
</dbReference>
<comment type="caution">
    <text evidence="2">The sequence shown here is derived from an EMBL/GenBank/DDBJ whole genome shotgun (WGS) entry which is preliminary data.</text>
</comment>
<protein>
    <submittedName>
        <fullName evidence="2">Uncharacterized protein</fullName>
    </submittedName>
</protein>
<proteinExistence type="predicted"/>